<dbReference type="InterPro" id="IPR007346">
    <property type="entry name" value="Endonuclease-I"/>
</dbReference>
<dbReference type="PANTHER" id="PTHR33607">
    <property type="entry name" value="ENDONUCLEASE-1"/>
    <property type="match status" value="1"/>
</dbReference>
<reference evidence="4" key="1">
    <citation type="journal article" date="2020" name="mSystems">
        <title>Genome- and Community-Level Interaction Insights into Carbon Utilization and Element Cycling Functions of Hydrothermarchaeota in Hydrothermal Sediment.</title>
        <authorList>
            <person name="Zhou Z."/>
            <person name="Liu Y."/>
            <person name="Xu W."/>
            <person name="Pan J."/>
            <person name="Luo Z.H."/>
            <person name="Li M."/>
        </authorList>
    </citation>
    <scope>NUCLEOTIDE SEQUENCE [LARGE SCALE GENOMIC DNA]</scope>
    <source>
        <strain evidence="4">HyVt-443</strain>
    </source>
</reference>
<dbReference type="Pfam" id="PF04231">
    <property type="entry name" value="Endonuclease_1"/>
    <property type="match status" value="1"/>
</dbReference>
<comment type="similarity">
    <text evidence="1">Belongs to the EndA/NucM nuclease family.</text>
</comment>
<name>A0A831RKP2_9GAMM</name>
<dbReference type="GO" id="GO:0004519">
    <property type="term" value="F:endonuclease activity"/>
    <property type="evidence" value="ECO:0007669"/>
    <property type="project" value="UniProtKB-KW"/>
</dbReference>
<keyword evidence="4" id="KW-0255">Endonuclease</keyword>
<accession>A0A831RKP2</accession>
<dbReference type="Proteomes" id="UP000886251">
    <property type="component" value="Unassembled WGS sequence"/>
</dbReference>
<dbReference type="SUPFAM" id="SSF54060">
    <property type="entry name" value="His-Me finger endonucleases"/>
    <property type="match status" value="1"/>
</dbReference>
<dbReference type="PANTHER" id="PTHR33607:SF2">
    <property type="entry name" value="ENDONUCLEASE-1"/>
    <property type="match status" value="1"/>
</dbReference>
<protein>
    <submittedName>
        <fullName evidence="4">Endonuclease I</fullName>
    </submittedName>
</protein>
<dbReference type="GO" id="GO:0016787">
    <property type="term" value="F:hydrolase activity"/>
    <property type="evidence" value="ECO:0007669"/>
    <property type="project" value="UniProtKB-KW"/>
</dbReference>
<evidence type="ECO:0000256" key="2">
    <source>
        <dbReference type="ARBA" id="ARBA00022722"/>
    </source>
</evidence>
<organism evidence="4">
    <name type="scientific">Sedimenticola thiotaurini</name>
    <dbReference type="NCBI Taxonomy" id="1543721"/>
    <lineage>
        <taxon>Bacteria</taxon>
        <taxon>Pseudomonadati</taxon>
        <taxon>Pseudomonadota</taxon>
        <taxon>Gammaproteobacteria</taxon>
        <taxon>Chromatiales</taxon>
        <taxon>Sedimenticolaceae</taxon>
        <taxon>Sedimenticola</taxon>
    </lineage>
</organism>
<keyword evidence="2" id="KW-0540">Nuclease</keyword>
<comment type="caution">
    <text evidence="4">The sequence shown here is derived from an EMBL/GenBank/DDBJ whole genome shotgun (WGS) entry which is preliminary data.</text>
</comment>
<evidence type="ECO:0000256" key="3">
    <source>
        <dbReference type="ARBA" id="ARBA00022801"/>
    </source>
</evidence>
<gene>
    <name evidence="4" type="ORF">ENI96_12085</name>
</gene>
<evidence type="ECO:0000313" key="4">
    <source>
        <dbReference type="EMBL" id="HEB97152.1"/>
    </source>
</evidence>
<sequence>MRQTIATFLVLLLLLAVAGSGLAGGQRVFRDYFESLPRFWRQVYPDGGETLYCGDRFPPHKDRRYNVEHVYPMSWVARAERCGRRDDCRRSSPRFNRIEADMHNFYPSRKDINKIRSSFPFGMVRGEEREYGRCDFEFDPRTRRVEPRPEVRGNIARAMFYMHDAYGLRIYRRQADLLKRWNREDPPDAEERLRNDRIERVQGNRNRFIDDPRAAEKLRF</sequence>
<evidence type="ECO:0000256" key="1">
    <source>
        <dbReference type="ARBA" id="ARBA00006429"/>
    </source>
</evidence>
<dbReference type="InterPro" id="IPR044925">
    <property type="entry name" value="His-Me_finger_sf"/>
</dbReference>
<dbReference type="EMBL" id="DRKP01000146">
    <property type="protein sequence ID" value="HEB97152.1"/>
    <property type="molecule type" value="Genomic_DNA"/>
</dbReference>
<dbReference type="AlphaFoldDB" id="A0A831RKP2"/>
<proteinExistence type="inferred from homology"/>
<keyword evidence="3" id="KW-0378">Hydrolase</keyword>